<gene>
    <name evidence="2" type="ORF">CYCCA115_LOCUS18114</name>
</gene>
<feature type="region of interest" description="Disordered" evidence="1">
    <location>
        <begin position="157"/>
        <end position="203"/>
    </location>
</feature>
<evidence type="ECO:0000313" key="2">
    <source>
        <dbReference type="EMBL" id="CAJ1959695.1"/>
    </source>
</evidence>
<name>A0AAD2G1J7_9STRA</name>
<organism evidence="2 3">
    <name type="scientific">Cylindrotheca closterium</name>
    <dbReference type="NCBI Taxonomy" id="2856"/>
    <lineage>
        <taxon>Eukaryota</taxon>
        <taxon>Sar</taxon>
        <taxon>Stramenopiles</taxon>
        <taxon>Ochrophyta</taxon>
        <taxon>Bacillariophyta</taxon>
        <taxon>Bacillariophyceae</taxon>
        <taxon>Bacillariophycidae</taxon>
        <taxon>Bacillariales</taxon>
        <taxon>Bacillariaceae</taxon>
        <taxon>Cylindrotheca</taxon>
    </lineage>
</organism>
<feature type="compositionally biased region" description="Low complexity" evidence="1">
    <location>
        <begin position="157"/>
        <end position="181"/>
    </location>
</feature>
<reference evidence="2" key="1">
    <citation type="submission" date="2023-08" db="EMBL/GenBank/DDBJ databases">
        <authorList>
            <person name="Audoor S."/>
            <person name="Bilcke G."/>
        </authorList>
    </citation>
    <scope>NUCLEOTIDE SEQUENCE</scope>
</reference>
<dbReference type="AlphaFoldDB" id="A0AAD2G1J7"/>
<comment type="caution">
    <text evidence="2">The sequence shown here is derived from an EMBL/GenBank/DDBJ whole genome shotgun (WGS) entry which is preliminary data.</text>
</comment>
<dbReference type="EMBL" id="CAKOGP040002014">
    <property type="protein sequence ID" value="CAJ1959695.1"/>
    <property type="molecule type" value="Genomic_DNA"/>
</dbReference>
<dbReference type="Proteomes" id="UP001295423">
    <property type="component" value="Unassembled WGS sequence"/>
</dbReference>
<sequence length="203" mass="22924">MMMMIREEGPSTPSEKRVSFSQDVLLYVDNKYSLKQRRDMFYTAKELKTFGNEVYTQIQLARAIGDRVVKNLNRDCCYRGLELVSDEASSLGKKRRKHMGELAVFMEQDRQFLEDRNVCPIDFDAMAHRYGNITKESKQLARERGILYQEMETQQVSSSVLAAPSSSTSSKTTKSSKTSVPRKPISGCPVAPRSRHAVGPSAA</sequence>
<proteinExistence type="predicted"/>
<keyword evidence="3" id="KW-1185">Reference proteome</keyword>
<evidence type="ECO:0000313" key="3">
    <source>
        <dbReference type="Proteomes" id="UP001295423"/>
    </source>
</evidence>
<accession>A0AAD2G1J7</accession>
<protein>
    <submittedName>
        <fullName evidence="2">Uncharacterized protein</fullName>
    </submittedName>
</protein>
<evidence type="ECO:0000256" key="1">
    <source>
        <dbReference type="SAM" id="MobiDB-lite"/>
    </source>
</evidence>